<keyword evidence="3" id="KW-0472">Membrane</keyword>
<dbReference type="PRINTS" id="PR00080">
    <property type="entry name" value="SDRFAMILY"/>
</dbReference>
<comment type="caution">
    <text evidence="4">The sequence shown here is derived from an EMBL/GenBank/DDBJ whole genome shotgun (WGS) entry which is preliminary data.</text>
</comment>
<evidence type="ECO:0000256" key="2">
    <source>
        <dbReference type="RuleBase" id="RU000363"/>
    </source>
</evidence>
<dbReference type="STRING" id="2018661.A0A2A2K4U9"/>
<dbReference type="EMBL" id="LIAE01009632">
    <property type="protein sequence ID" value="PAV68984.1"/>
    <property type="molecule type" value="Genomic_DNA"/>
</dbReference>
<dbReference type="Pfam" id="PF00106">
    <property type="entry name" value="adh_short"/>
    <property type="match status" value="1"/>
</dbReference>
<organism evidence="4 5">
    <name type="scientific">Diploscapter pachys</name>
    <dbReference type="NCBI Taxonomy" id="2018661"/>
    <lineage>
        <taxon>Eukaryota</taxon>
        <taxon>Metazoa</taxon>
        <taxon>Ecdysozoa</taxon>
        <taxon>Nematoda</taxon>
        <taxon>Chromadorea</taxon>
        <taxon>Rhabditida</taxon>
        <taxon>Rhabditina</taxon>
        <taxon>Rhabditomorpha</taxon>
        <taxon>Rhabditoidea</taxon>
        <taxon>Rhabditidae</taxon>
        <taxon>Diploscapter</taxon>
    </lineage>
</organism>
<accession>A0A2A2K4U9</accession>
<dbReference type="Gene3D" id="3.40.50.720">
    <property type="entry name" value="NAD(P)-binding Rossmann-like Domain"/>
    <property type="match status" value="1"/>
</dbReference>
<evidence type="ECO:0000313" key="5">
    <source>
        <dbReference type="Proteomes" id="UP000218231"/>
    </source>
</evidence>
<keyword evidence="3" id="KW-1133">Transmembrane helix</keyword>
<dbReference type="PANTHER" id="PTHR43157">
    <property type="entry name" value="PHOSPHATIDYLINOSITOL-GLYCAN BIOSYNTHESIS CLASS F PROTEIN-RELATED"/>
    <property type="match status" value="1"/>
</dbReference>
<dbReference type="CDD" id="cd05327">
    <property type="entry name" value="retinol-DH_like_SDR_c_like"/>
    <property type="match status" value="1"/>
</dbReference>
<dbReference type="Proteomes" id="UP000218231">
    <property type="component" value="Unassembled WGS sequence"/>
</dbReference>
<name>A0A2A2K4U9_9BILA</name>
<dbReference type="SUPFAM" id="SSF51735">
    <property type="entry name" value="NAD(P)-binding Rossmann-fold domains"/>
    <property type="match status" value="1"/>
</dbReference>
<evidence type="ECO:0000256" key="3">
    <source>
        <dbReference type="SAM" id="Phobius"/>
    </source>
</evidence>
<keyword evidence="1" id="KW-0560">Oxidoreductase</keyword>
<sequence length="333" mass="37553">MDAADETTPALTTLLLYAGVVFGGLYFLRRWIKGRQFTERMSAKDKVAVVTGASAGIGLETVRELNYRKAKVYMLCRNEDRANEAKRKLVRVGCDPTRLIFVQCDLSSFESIREAAKEITQAEQAIDILINNAGIMFYPKFEKTVDGHEMTWQSNYLGHFLLTELLLPALKRAQHGRIINVSSKLHHKSKKIDLATVDDKKAFGMMQPYNRSKLANVMHARELTKRLRKASIHNVTANSLHPGVIDSELSRHLPFVNKPLIRQIAKPITWFFMRTPKDGAQTTLYLALSKHIDGVSGKYFSDCKLEAENPVATDDAACEDLYNYSLEACGLQK</sequence>
<dbReference type="GO" id="GO:0016491">
    <property type="term" value="F:oxidoreductase activity"/>
    <property type="evidence" value="ECO:0007669"/>
    <property type="project" value="UniProtKB-KW"/>
</dbReference>
<dbReference type="OrthoDB" id="191139at2759"/>
<dbReference type="PRINTS" id="PR00081">
    <property type="entry name" value="GDHRDH"/>
</dbReference>
<evidence type="ECO:0000313" key="4">
    <source>
        <dbReference type="EMBL" id="PAV68984.1"/>
    </source>
</evidence>
<dbReference type="AlphaFoldDB" id="A0A2A2K4U9"/>
<reference evidence="4 5" key="1">
    <citation type="journal article" date="2017" name="Curr. Biol.">
        <title>Genome architecture and evolution of a unichromosomal asexual nematode.</title>
        <authorList>
            <person name="Fradin H."/>
            <person name="Zegar C."/>
            <person name="Gutwein M."/>
            <person name="Lucas J."/>
            <person name="Kovtun M."/>
            <person name="Corcoran D."/>
            <person name="Baugh L.R."/>
            <person name="Kiontke K."/>
            <person name="Gunsalus K."/>
            <person name="Fitch D.H."/>
            <person name="Piano F."/>
        </authorList>
    </citation>
    <scope>NUCLEOTIDE SEQUENCE [LARGE SCALE GENOMIC DNA]</scope>
    <source>
        <strain evidence="4">PF1309</strain>
    </source>
</reference>
<protein>
    <submittedName>
        <fullName evidence="4">Uncharacterized protein</fullName>
    </submittedName>
</protein>
<dbReference type="PANTHER" id="PTHR43157:SF31">
    <property type="entry name" value="PHOSPHATIDYLINOSITOL-GLYCAN BIOSYNTHESIS CLASS F PROTEIN"/>
    <property type="match status" value="1"/>
</dbReference>
<proteinExistence type="inferred from homology"/>
<gene>
    <name evidence="4" type="ORF">WR25_13901</name>
</gene>
<keyword evidence="5" id="KW-1185">Reference proteome</keyword>
<evidence type="ECO:0000256" key="1">
    <source>
        <dbReference type="ARBA" id="ARBA00023002"/>
    </source>
</evidence>
<feature type="transmembrane region" description="Helical" evidence="3">
    <location>
        <begin position="14"/>
        <end position="32"/>
    </location>
</feature>
<comment type="similarity">
    <text evidence="2">Belongs to the short-chain dehydrogenases/reductases (SDR) family.</text>
</comment>
<dbReference type="InterPro" id="IPR002347">
    <property type="entry name" value="SDR_fam"/>
</dbReference>
<dbReference type="InterPro" id="IPR036291">
    <property type="entry name" value="NAD(P)-bd_dom_sf"/>
</dbReference>
<keyword evidence="3" id="KW-0812">Transmembrane</keyword>